<feature type="domain" description="Saccharopine dehydrogenase-like C-terminal" evidence="2">
    <location>
        <begin position="125"/>
        <end position="378"/>
    </location>
</feature>
<accession>A0A1E8BS68</accession>
<dbReference type="InterPro" id="IPR036291">
    <property type="entry name" value="NAD(P)-bd_dom_sf"/>
</dbReference>
<protein>
    <submittedName>
        <fullName evidence="3">Saccharopine dehydrogenase</fullName>
    </submittedName>
</protein>
<evidence type="ECO:0000259" key="2">
    <source>
        <dbReference type="Pfam" id="PF16653"/>
    </source>
</evidence>
<evidence type="ECO:0000259" key="1">
    <source>
        <dbReference type="Pfam" id="PF03435"/>
    </source>
</evidence>
<gene>
    <name evidence="3" type="ORF">BWGOE11_14240</name>
</gene>
<comment type="caution">
    <text evidence="3">The sequence shown here is derived from an EMBL/GenBank/DDBJ whole genome shotgun (WGS) entry which is preliminary data.</text>
</comment>
<dbReference type="PANTHER" id="PTHR43796:SF2">
    <property type="entry name" value="CARBOXYNORSPERMIDINE SYNTHASE"/>
    <property type="match status" value="1"/>
</dbReference>
<reference evidence="3 4" key="1">
    <citation type="submission" date="2016-05" db="EMBL/GenBank/DDBJ databases">
        <title>Bacillus thuringiensis and Bacillus weihenstephanensis as novel biocontrol agents of wilt causing Verticillium species.</title>
        <authorList>
            <person name="Hollensteiner J."/>
            <person name="Wemheuer F."/>
            <person name="Harting R."/>
            <person name="Kolarzyk A."/>
            <person name="Diaz-Valerio S."/>
            <person name="Poehlein A."/>
            <person name="Brzuszkiewicz E."/>
            <person name="Nesemann K."/>
            <person name="Braus-Stromeyer S."/>
            <person name="Braus G."/>
            <person name="Daniel R."/>
            <person name="Liesegang H."/>
        </authorList>
    </citation>
    <scope>NUCLEOTIDE SEQUENCE [LARGE SCALE GENOMIC DNA]</scope>
    <source>
        <strain evidence="3 4">GOE11</strain>
    </source>
</reference>
<dbReference type="Pfam" id="PF03435">
    <property type="entry name" value="Sacchrp_dh_NADP"/>
    <property type="match status" value="1"/>
</dbReference>
<dbReference type="SUPFAM" id="SSF51735">
    <property type="entry name" value="NAD(P)-binding Rossmann-fold domains"/>
    <property type="match status" value="1"/>
</dbReference>
<dbReference type="Gene3D" id="3.30.360.10">
    <property type="entry name" value="Dihydrodipicolinate Reductase, domain 2"/>
    <property type="match status" value="1"/>
</dbReference>
<dbReference type="PATRIC" id="fig|86662.23.peg.1354"/>
<dbReference type="Proteomes" id="UP000175835">
    <property type="component" value="Unassembled WGS sequence"/>
</dbReference>
<dbReference type="EMBL" id="LXLX01000021">
    <property type="protein sequence ID" value="OFD98058.1"/>
    <property type="molecule type" value="Genomic_DNA"/>
</dbReference>
<evidence type="ECO:0000313" key="4">
    <source>
        <dbReference type="Proteomes" id="UP000175835"/>
    </source>
</evidence>
<dbReference type="InterPro" id="IPR032095">
    <property type="entry name" value="Sacchrp_dh-like_C"/>
</dbReference>
<organism evidence="3 4">
    <name type="scientific">Bacillus mycoides</name>
    <dbReference type="NCBI Taxonomy" id="1405"/>
    <lineage>
        <taxon>Bacteria</taxon>
        <taxon>Bacillati</taxon>
        <taxon>Bacillota</taxon>
        <taxon>Bacilli</taxon>
        <taxon>Bacillales</taxon>
        <taxon>Bacillaceae</taxon>
        <taxon>Bacillus</taxon>
        <taxon>Bacillus cereus group</taxon>
    </lineage>
</organism>
<dbReference type="InterPro" id="IPR005097">
    <property type="entry name" value="Sacchrp_dh_NADP-bd"/>
</dbReference>
<dbReference type="RefSeq" id="WP_002202699.1">
    <property type="nucleotide sequence ID" value="NZ_LXLM01000024.1"/>
</dbReference>
<dbReference type="AlphaFoldDB" id="A0A1E8BS68"/>
<evidence type="ECO:0000313" key="3">
    <source>
        <dbReference type="EMBL" id="OFD98058.1"/>
    </source>
</evidence>
<feature type="domain" description="Saccharopine dehydrogenase NADP binding" evidence="1">
    <location>
        <begin position="4"/>
        <end position="101"/>
    </location>
</feature>
<sequence>MKVFCLGGAGKICREAILDLVQFSSFETITVADFNEEEGRKVVEWLNDPRVDFVKVDVTNHEDTVAKMKGYDIVMDGTTIKLNGLSTRCIADAGCHGVNLNGFGEENKSHSIFVQNGKACLPGFGMTPGVTQMMAMYAANQLDTVESVRVSHGSYRPIAFSASITETTTYEYDPHLPSRTVYEEGKFKQVPPFARPREIELPAPYGKTMQYIIPHSETITLAKALEDKGVGLIETRGTWPEQNMQLVRALYDYGILRNDQIEINGKEIGIMDCISKYLLQSKEGQATELYGYALHVEVVGMKNNQKQRHVLYHTHPLSDGSVVGWEKLRAYTRNVGIPFGVATELIAKGVVNKVGVITPEEAFENPQIIFDELEKRGIYIHEEISTYKENYNFV</sequence>
<proteinExistence type="predicted"/>
<dbReference type="Pfam" id="PF16653">
    <property type="entry name" value="Sacchrp_dh_C"/>
    <property type="match status" value="1"/>
</dbReference>
<dbReference type="PANTHER" id="PTHR43796">
    <property type="entry name" value="CARBOXYNORSPERMIDINE SYNTHASE"/>
    <property type="match status" value="1"/>
</dbReference>
<name>A0A1E8BS68_BACMY</name>
<dbReference type="Gene3D" id="3.40.50.720">
    <property type="entry name" value="NAD(P)-binding Rossmann-like Domain"/>
    <property type="match status" value="2"/>
</dbReference>